<dbReference type="Pfam" id="PF19302">
    <property type="entry name" value="DUF5915"/>
    <property type="match status" value="1"/>
</dbReference>
<comment type="domain">
    <text evidence="10">IleRS has two distinct active sites: one for aminoacylation and one for editing. The misactivated valine is translocated from the active site to the editing site, which sterically excludes the correctly activated isoleucine. The single editing site contains two valyl binding pockets, one specific for each substrate (Val-AMP or Val-tRNA(Ile)).</text>
</comment>
<dbReference type="CDD" id="cd00818">
    <property type="entry name" value="IleRS_core"/>
    <property type="match status" value="1"/>
</dbReference>
<dbReference type="Pfam" id="PF08264">
    <property type="entry name" value="Anticodon_1"/>
    <property type="match status" value="1"/>
</dbReference>
<feature type="short sequence motif" description="'KMSKS' region" evidence="10">
    <location>
        <begin position="599"/>
        <end position="603"/>
    </location>
</feature>
<dbReference type="InterPro" id="IPR033709">
    <property type="entry name" value="Anticodon_Ile_ABEc"/>
</dbReference>
<keyword evidence="2 10" id="KW-0963">Cytoplasm</keyword>
<keyword evidence="10" id="KW-0862">Zinc</keyword>
<dbReference type="Pfam" id="PF00133">
    <property type="entry name" value="tRNA-synt_1"/>
    <property type="match status" value="1"/>
</dbReference>
<dbReference type="Gene3D" id="1.10.730.10">
    <property type="entry name" value="Isoleucyl-tRNA Synthetase, Domain 1"/>
    <property type="match status" value="1"/>
</dbReference>
<organism evidence="13 14">
    <name type="scientific">Aerophobetes bacterium</name>
    <dbReference type="NCBI Taxonomy" id="2030807"/>
    <lineage>
        <taxon>Bacteria</taxon>
        <taxon>Candidatus Aerophobota</taxon>
    </lineage>
</organism>
<dbReference type="Gene3D" id="3.40.50.620">
    <property type="entry name" value="HUPs"/>
    <property type="match status" value="2"/>
</dbReference>
<dbReference type="InterPro" id="IPR009080">
    <property type="entry name" value="tRNAsynth_Ia_anticodon-bd"/>
</dbReference>
<dbReference type="EC" id="6.1.1.5" evidence="10"/>
<dbReference type="PROSITE" id="PS00178">
    <property type="entry name" value="AA_TRNA_LIGASE_I"/>
    <property type="match status" value="1"/>
</dbReference>
<protein>
    <recommendedName>
        <fullName evidence="10">Isoleucine--tRNA ligase</fullName>
        <ecNumber evidence="10">6.1.1.5</ecNumber>
    </recommendedName>
    <alternativeName>
        <fullName evidence="10">Isoleucyl-tRNA synthetase</fullName>
        <shortName evidence="10">IleRS</shortName>
    </alternativeName>
</protein>
<dbReference type="HAMAP" id="MF_02003">
    <property type="entry name" value="Ile_tRNA_synth_type2"/>
    <property type="match status" value="1"/>
</dbReference>
<dbReference type="GO" id="GO:0004822">
    <property type="term" value="F:isoleucine-tRNA ligase activity"/>
    <property type="evidence" value="ECO:0007669"/>
    <property type="project" value="UniProtKB-UniRule"/>
</dbReference>
<keyword evidence="5 10" id="KW-0067">ATP-binding</keyword>
<dbReference type="GO" id="GO:0000049">
    <property type="term" value="F:tRNA binding"/>
    <property type="evidence" value="ECO:0007669"/>
    <property type="project" value="InterPro"/>
</dbReference>
<comment type="similarity">
    <text evidence="1 10">Belongs to the class-I aminoacyl-tRNA synthetase family. IleS type 2 subfamily.</text>
</comment>
<dbReference type="InterPro" id="IPR013155">
    <property type="entry name" value="M/V/L/I-tRNA-synth_anticd-bd"/>
</dbReference>
<feature type="binding site" evidence="10">
    <location>
        <position position="602"/>
    </location>
    <ligand>
        <name>ATP</name>
        <dbReference type="ChEBI" id="CHEBI:30616"/>
    </ligand>
</feature>
<dbReference type="AlphaFoldDB" id="A0A2A4X0T1"/>
<dbReference type="PANTHER" id="PTHR42780">
    <property type="entry name" value="SOLEUCYL-TRNA SYNTHETASE"/>
    <property type="match status" value="1"/>
</dbReference>
<feature type="domain" description="Methionyl/Valyl/Leucyl/Isoleucyl-tRNA synthetase anticodon-binding" evidence="12">
    <location>
        <begin position="684"/>
        <end position="832"/>
    </location>
</feature>
<gene>
    <name evidence="10" type="primary">ileS</name>
    <name evidence="13" type="ORF">COB21_04755</name>
</gene>
<dbReference type="PANTHER" id="PTHR42780:SF1">
    <property type="entry name" value="ISOLEUCINE--TRNA LIGASE, CYTOPLASMIC"/>
    <property type="match status" value="1"/>
</dbReference>
<comment type="catalytic activity">
    <reaction evidence="9 10">
        <text>tRNA(Ile) + L-isoleucine + ATP = L-isoleucyl-tRNA(Ile) + AMP + diphosphate</text>
        <dbReference type="Rhea" id="RHEA:11060"/>
        <dbReference type="Rhea" id="RHEA-COMP:9666"/>
        <dbReference type="Rhea" id="RHEA-COMP:9695"/>
        <dbReference type="ChEBI" id="CHEBI:30616"/>
        <dbReference type="ChEBI" id="CHEBI:33019"/>
        <dbReference type="ChEBI" id="CHEBI:58045"/>
        <dbReference type="ChEBI" id="CHEBI:78442"/>
        <dbReference type="ChEBI" id="CHEBI:78528"/>
        <dbReference type="ChEBI" id="CHEBI:456215"/>
        <dbReference type="EC" id="6.1.1.5"/>
    </reaction>
</comment>
<sequence>MSDKEHGYQKGQRQTLQDMELDILKFWEDHQIFAQSLQARKDGPLFSFYDGPPFATGLPHYGHLLAGTIKDVIPRYKAMKGFYVPRRFGWDCHGLPVENEIEKAKALGGVNSIEKFGIAQFNEECRGIVQRYTSEWKQTVERLGRWVDFDKTYKTMDLNYMESVWWVFSELHKKGLIYEGYKVMPFSAKLGTPISNFEANLNYRDVDDPSLIIAVPLKDQEEPTFLLIWTTTPWTLPSNMAVIVNEDFVYAKVKHFDSSKYYIVSKARVTAYFKEGEYEIVDTFKGSKLEYVNYEPLFDYFVDTASPGAFRVLCDDFVGEEEGTGIVHAAPAFGEADFFVCTRENIELVCPVDQNGKFTDEIPEYAGQFVKDTDKDVIKRLKAKGLVFDHKQIRHRYPFCWRSDTPLIYKVVSTYFVSVEKIKNLLIEANKEINWVPEHIKFGRFGKWLENARDWAISRNRYWGTPMPIWKNSDGEWLVIGSVEELKKKVGKKQKIEDIHRHYIDQLTIEHEGKIYTRITEVFDCWFESGSMPYAQNHYPFENEEMTMESFPGDFIGEGLDQTRGWFYTLNVLSVALFNKPAFKNVIVNGIILAEDGTKMSKRLNNYPDVGDVFKKYGADALRLYLMSSNATHGEDMRFSERGVELTMRQVLIPLWNSFLFFSTYRDIYRWSPGSVETSKDQMDQWIISKMHKLINDVETAMDKYQLSSAAEPLVTFIDQLTNWYIRRSRSRFWSEKNVKDRDQAFATLHTVLMTLCKVAAPFIPFLTESIFLKLRTNKDPKSVHLCDFPVYNHRVRHECLEKEMALIQNSVSMGHALRKEHKMKVRQPLEKAVVLSAKQEDLDLLERQKHLIKDELNVKNVELSSKEEDFVQLNLKPNFKVLGKQLGAGIKELQQKLALMGREEINTIFSSNGLHLTLKSGDITLKQEHVLLERKVKEGMVASTHAGITIVLDMQLTPQLISEGLAREIINKINTQRRQHDFDVTDRVKISIDTTDTVKACLAAHYDFIMGEVLGIDLVYESNTGMEWNLNGEKAQITLIPKPR</sequence>
<comment type="subunit">
    <text evidence="10">Monomer.</text>
</comment>
<evidence type="ECO:0000256" key="9">
    <source>
        <dbReference type="ARBA" id="ARBA00048359"/>
    </source>
</evidence>
<evidence type="ECO:0000256" key="10">
    <source>
        <dbReference type="HAMAP-Rule" id="MF_02003"/>
    </source>
</evidence>
<dbReference type="EMBL" id="NVUK01000033">
    <property type="protein sequence ID" value="PCI76140.1"/>
    <property type="molecule type" value="Genomic_DNA"/>
</dbReference>
<evidence type="ECO:0000256" key="2">
    <source>
        <dbReference type="ARBA" id="ARBA00022490"/>
    </source>
</evidence>
<keyword evidence="10" id="KW-0479">Metal-binding</keyword>
<dbReference type="InterPro" id="IPR002301">
    <property type="entry name" value="Ile-tRNA-ligase"/>
</dbReference>
<comment type="subcellular location">
    <subcellularLocation>
        <location evidence="10">Cytoplasm</location>
    </subcellularLocation>
</comment>
<comment type="function">
    <text evidence="8 10">Catalyzes the attachment of isoleucine to tRNA(Ile). As IleRS can inadvertently accommodate and process structurally similar amino acids such as valine, to avoid such errors it has two additional distinct tRNA(Ile)-dependent editing activities. One activity is designated as 'pretransfer' editing and involves the hydrolysis of activated Val-AMP. The other activity is designated 'posttransfer' editing and involves deacylation of mischarged Val-tRNA(Ile).</text>
</comment>
<dbReference type="InterPro" id="IPR002300">
    <property type="entry name" value="aa-tRNA-synth_Ia"/>
</dbReference>
<keyword evidence="3 10" id="KW-0436">Ligase</keyword>
<dbReference type="CDD" id="cd07961">
    <property type="entry name" value="Anticodon_Ia_Ile_ABEc"/>
    <property type="match status" value="1"/>
</dbReference>
<comment type="caution">
    <text evidence="13">The sequence shown here is derived from an EMBL/GenBank/DDBJ whole genome shotgun (WGS) entry which is preliminary data.</text>
</comment>
<dbReference type="GO" id="GO:0006428">
    <property type="term" value="P:isoleucyl-tRNA aminoacylation"/>
    <property type="evidence" value="ECO:0007669"/>
    <property type="project" value="UniProtKB-UniRule"/>
</dbReference>
<comment type="cofactor">
    <cofactor evidence="10">
        <name>Zn(2+)</name>
        <dbReference type="ChEBI" id="CHEBI:29105"/>
    </cofactor>
</comment>
<evidence type="ECO:0000256" key="8">
    <source>
        <dbReference type="ARBA" id="ARBA00025217"/>
    </source>
</evidence>
<feature type="domain" description="Aminoacyl-tRNA synthetase class Ia" evidence="11">
    <location>
        <begin position="23"/>
        <end position="639"/>
    </location>
</feature>
<reference evidence="14" key="1">
    <citation type="submission" date="2017-08" db="EMBL/GenBank/DDBJ databases">
        <title>A dynamic microbial community with high functional redundancy inhabits the cold, oxic subseafloor aquifer.</title>
        <authorList>
            <person name="Tully B.J."/>
            <person name="Wheat C.G."/>
            <person name="Glazer B.T."/>
            <person name="Huber J.A."/>
        </authorList>
    </citation>
    <scope>NUCLEOTIDE SEQUENCE [LARGE SCALE GENOMIC DNA]</scope>
</reference>
<evidence type="ECO:0000256" key="6">
    <source>
        <dbReference type="ARBA" id="ARBA00022917"/>
    </source>
</evidence>
<dbReference type="SUPFAM" id="SSF50677">
    <property type="entry name" value="ValRS/IleRS/LeuRS editing domain"/>
    <property type="match status" value="1"/>
</dbReference>
<keyword evidence="7 10" id="KW-0030">Aminoacyl-tRNA synthetase</keyword>
<evidence type="ECO:0000259" key="11">
    <source>
        <dbReference type="Pfam" id="PF00133"/>
    </source>
</evidence>
<dbReference type="Proteomes" id="UP000218775">
    <property type="component" value="Unassembled WGS sequence"/>
</dbReference>
<dbReference type="SUPFAM" id="SSF47323">
    <property type="entry name" value="Anticodon-binding domain of a subclass of class I aminoacyl-tRNA synthetases"/>
    <property type="match status" value="1"/>
</dbReference>
<dbReference type="SUPFAM" id="SSF52374">
    <property type="entry name" value="Nucleotidylyl transferase"/>
    <property type="match status" value="1"/>
</dbReference>
<proteinExistence type="inferred from homology"/>
<evidence type="ECO:0000313" key="13">
    <source>
        <dbReference type="EMBL" id="PCI76140.1"/>
    </source>
</evidence>
<keyword evidence="4 10" id="KW-0547">Nucleotide-binding</keyword>
<dbReference type="InterPro" id="IPR023586">
    <property type="entry name" value="Ile-tRNA-ligase_type2"/>
</dbReference>
<dbReference type="InterPro" id="IPR009008">
    <property type="entry name" value="Val/Leu/Ile-tRNA-synth_edit"/>
</dbReference>
<evidence type="ECO:0000313" key="14">
    <source>
        <dbReference type="Proteomes" id="UP000218775"/>
    </source>
</evidence>
<dbReference type="GO" id="GO:0008270">
    <property type="term" value="F:zinc ion binding"/>
    <property type="evidence" value="ECO:0007669"/>
    <property type="project" value="UniProtKB-UniRule"/>
</dbReference>
<dbReference type="GO" id="GO:0005524">
    <property type="term" value="F:ATP binding"/>
    <property type="evidence" value="ECO:0007669"/>
    <property type="project" value="UniProtKB-UniRule"/>
</dbReference>
<dbReference type="NCBIfam" id="TIGR00392">
    <property type="entry name" value="ileS"/>
    <property type="match status" value="1"/>
</dbReference>
<dbReference type="FunFam" id="3.40.50.620:FF:000133">
    <property type="entry name" value="Isoleucyl-tRNA synthetase, cytoplasmic"/>
    <property type="match status" value="1"/>
</dbReference>
<evidence type="ECO:0000256" key="1">
    <source>
        <dbReference type="ARBA" id="ARBA00007078"/>
    </source>
</evidence>
<evidence type="ECO:0000256" key="3">
    <source>
        <dbReference type="ARBA" id="ARBA00022598"/>
    </source>
</evidence>
<keyword evidence="6 10" id="KW-0648">Protein biosynthesis</keyword>
<dbReference type="PRINTS" id="PR00984">
    <property type="entry name" value="TRNASYNTHILE"/>
</dbReference>
<evidence type="ECO:0000259" key="12">
    <source>
        <dbReference type="Pfam" id="PF08264"/>
    </source>
</evidence>
<dbReference type="InterPro" id="IPR014729">
    <property type="entry name" value="Rossmann-like_a/b/a_fold"/>
</dbReference>
<dbReference type="InterPro" id="IPR001412">
    <property type="entry name" value="aa-tRNA-synth_I_CS"/>
</dbReference>
<dbReference type="GO" id="GO:0005737">
    <property type="term" value="C:cytoplasm"/>
    <property type="evidence" value="ECO:0007669"/>
    <property type="project" value="UniProtKB-SubCell"/>
</dbReference>
<evidence type="ECO:0000256" key="5">
    <source>
        <dbReference type="ARBA" id="ARBA00022840"/>
    </source>
</evidence>
<feature type="short sequence motif" description="'HIGH' region" evidence="10">
    <location>
        <begin position="53"/>
        <end position="63"/>
    </location>
</feature>
<name>A0A2A4X0T1_UNCAE</name>
<evidence type="ECO:0000256" key="7">
    <source>
        <dbReference type="ARBA" id="ARBA00023146"/>
    </source>
</evidence>
<evidence type="ECO:0000256" key="4">
    <source>
        <dbReference type="ARBA" id="ARBA00022741"/>
    </source>
</evidence>
<accession>A0A2A4X0T1</accession>
<dbReference type="GO" id="GO:0002161">
    <property type="term" value="F:aminoacyl-tRNA deacylase activity"/>
    <property type="evidence" value="ECO:0007669"/>
    <property type="project" value="InterPro"/>
</dbReference>